<name>A0A6C0DT26_9ZZZZ</name>
<sequence length="332" mass="37008">MLTRHFYELSEVAFALHNSLREGLGRESVFWARELLLSEEEDLLHLTVLQAWACWLGAPAVSWLDGWLNVGPDVGGCKRMTLVAEFTVLRLNAPRQVSSLQAFVMVARGFADDSDPERVTAALESNDFFALYRYLGPEYAKSPSSLIEAVAGFVATPELFDGFRNAIKTLRGEIQLKHLMGAFAVQTLCLPEWPAELAMTQQSAVATWLAEWEPQLGRREGRIYPIGVYCLPRNHKRGSLVYGSAADLMKEGCRFWQSMLELDFSLPDGLPSSWSIEDQSVSHGPMVAASGKRTIIKPAEKMHAVWGFYPALRKAWNVSLKKLFDGVGLPDA</sequence>
<proteinExistence type="predicted"/>
<dbReference type="AlphaFoldDB" id="A0A6C0DT26"/>
<protein>
    <submittedName>
        <fullName evidence="1">Uncharacterized protein</fullName>
    </submittedName>
</protein>
<accession>A0A6C0DT26</accession>
<reference evidence="1" key="1">
    <citation type="journal article" date="2020" name="Nature">
        <title>Giant virus diversity and host interactions through global metagenomics.</title>
        <authorList>
            <person name="Schulz F."/>
            <person name="Roux S."/>
            <person name="Paez-Espino D."/>
            <person name="Jungbluth S."/>
            <person name="Walsh D.A."/>
            <person name="Denef V.J."/>
            <person name="McMahon K.D."/>
            <person name="Konstantinidis K.T."/>
            <person name="Eloe-Fadrosh E.A."/>
            <person name="Kyrpides N.C."/>
            <person name="Woyke T."/>
        </authorList>
    </citation>
    <scope>NUCLEOTIDE SEQUENCE</scope>
    <source>
        <strain evidence="1">GVMAG-M-3300023174-57</strain>
    </source>
</reference>
<organism evidence="1">
    <name type="scientific">viral metagenome</name>
    <dbReference type="NCBI Taxonomy" id="1070528"/>
    <lineage>
        <taxon>unclassified sequences</taxon>
        <taxon>metagenomes</taxon>
        <taxon>organismal metagenomes</taxon>
    </lineage>
</organism>
<evidence type="ECO:0000313" key="1">
    <source>
        <dbReference type="EMBL" id="QHT19520.1"/>
    </source>
</evidence>
<dbReference type="EMBL" id="MN739667">
    <property type="protein sequence ID" value="QHT19520.1"/>
    <property type="molecule type" value="Genomic_DNA"/>
</dbReference>